<evidence type="ECO:0000313" key="3">
    <source>
        <dbReference type="Proteomes" id="UP000176932"/>
    </source>
</evidence>
<name>A0A1F7UZX7_9BACT</name>
<protein>
    <submittedName>
        <fullName evidence="2">Uncharacterized protein</fullName>
    </submittedName>
</protein>
<feature type="coiled-coil region" evidence="1">
    <location>
        <begin position="176"/>
        <end position="224"/>
    </location>
</feature>
<organism evidence="2 3">
    <name type="scientific">Candidatus Uhrbacteria bacterium RIFCSPLOWO2_01_FULL_53_9</name>
    <dbReference type="NCBI Taxonomy" id="1802403"/>
    <lineage>
        <taxon>Bacteria</taxon>
        <taxon>Candidatus Uhriibacteriota</taxon>
    </lineage>
</organism>
<comment type="caution">
    <text evidence="2">The sequence shown here is derived from an EMBL/GenBank/DDBJ whole genome shotgun (WGS) entry which is preliminary data.</text>
</comment>
<dbReference type="EMBL" id="MGEL01000025">
    <property type="protein sequence ID" value="OGL83317.1"/>
    <property type="molecule type" value="Genomic_DNA"/>
</dbReference>
<dbReference type="AlphaFoldDB" id="A0A1F7UZX7"/>
<dbReference type="Proteomes" id="UP000176932">
    <property type="component" value="Unassembled WGS sequence"/>
</dbReference>
<keyword evidence="1" id="KW-0175">Coiled coil</keyword>
<accession>A0A1F7UZX7</accession>
<gene>
    <name evidence="2" type="ORF">A3B32_03325</name>
</gene>
<evidence type="ECO:0000256" key="1">
    <source>
        <dbReference type="SAM" id="Coils"/>
    </source>
</evidence>
<reference evidence="2 3" key="1">
    <citation type="journal article" date="2016" name="Nat. Commun.">
        <title>Thousands of microbial genomes shed light on interconnected biogeochemical processes in an aquifer system.</title>
        <authorList>
            <person name="Anantharaman K."/>
            <person name="Brown C.T."/>
            <person name="Hug L.A."/>
            <person name="Sharon I."/>
            <person name="Castelle C.J."/>
            <person name="Probst A.J."/>
            <person name="Thomas B.C."/>
            <person name="Singh A."/>
            <person name="Wilkins M.J."/>
            <person name="Karaoz U."/>
            <person name="Brodie E.L."/>
            <person name="Williams K.H."/>
            <person name="Hubbard S.S."/>
            <person name="Banfield J.F."/>
        </authorList>
    </citation>
    <scope>NUCLEOTIDE SEQUENCE [LARGE SCALE GENOMIC DNA]</scope>
</reference>
<proteinExistence type="predicted"/>
<sequence>MSDEYTIHRQPLGVERVWKALERLRSKATRNVPEFRSRLELGDWIANVRGQHAMRSDLPKAIAYAKFLESVGIALVSPLWQMAHDSGVVECQGEPGWLIDLERLAQLRAHTSGDGAWETINAEQLADRAQVLERKIILVRDSSQLLNPLQIDLLRRSFEDYNTTTNEGMIRADIRVAYARRKIGELQTQRKRLDEQLTEARIELEAAMKEADRIQCQMDASRKKE</sequence>
<evidence type="ECO:0000313" key="2">
    <source>
        <dbReference type="EMBL" id="OGL83317.1"/>
    </source>
</evidence>